<dbReference type="InterPro" id="IPR010318">
    <property type="entry name" value="S-Me-THD_N"/>
</dbReference>
<dbReference type="GO" id="GO:0016787">
    <property type="term" value="F:hydrolase activity"/>
    <property type="evidence" value="ECO:0007669"/>
    <property type="project" value="InterPro"/>
</dbReference>
<dbReference type="STRING" id="212818.A0A0D2A8E7"/>
<dbReference type="VEuPathDB" id="FungiDB:PV10_02941"/>
<feature type="domain" description="S-Me-THD-like C-terminal" evidence="4">
    <location>
        <begin position="766"/>
        <end position="982"/>
    </location>
</feature>
<dbReference type="SUPFAM" id="SSF160991">
    <property type="entry name" value="CV3147-like"/>
    <property type="match status" value="1"/>
</dbReference>
<feature type="domain" description="S-Me-THD N-terminal" evidence="3">
    <location>
        <begin position="603"/>
        <end position="762"/>
    </location>
</feature>
<dbReference type="Gene3D" id="3.40.1610.10">
    <property type="entry name" value="CV3147-like domain"/>
    <property type="match status" value="1"/>
</dbReference>
<dbReference type="Pfam" id="PF05378">
    <property type="entry name" value="Hydant_A_N"/>
    <property type="match status" value="1"/>
</dbReference>
<dbReference type="PANTHER" id="PTHR11365:SF10">
    <property type="entry name" value="HYDANTOINASE_OXOPROLINASE"/>
    <property type="match status" value="1"/>
</dbReference>
<sequence>MGSIARVLPYRIGVDVGGTNTDAVIVDSTTSNRSECVIAAHKTPTTSPNVTDGIETAVRHVLEQSKVPLDQISSLSIGTTHFINAIIEHDDRHLAKVAVIRLSKSFTKDVPPFSNFPPLLKEIMYGWHTYVDGGLHIDGSEEAPVIESQVIEACRTIKEKDLTSVVVCGVFSPLDSSFQQEERVRKIIVEQLPGISVVCSADVSNLGFLERENASILNASIHRFAQRTVREFRVAMKRLDLRCALYLTQNDGTLIDADAAARLPIRTFSSGPTNSMRGAAYLSGLYREGSVSEASIVCDIGGTTADVGILLPSGYPRQSLANVSIAGVKVNYTMPQVESIGIGGGSIVRVEGDNVTVGPDSVGFAIKREALAFGGRTTTATDIAIASGTLVTEAISAGPNSLEASVVQKARQVIKARLERVIDLVKTSAQPLKLILVGGGSIVALDELEGVKDIVRPPYYDVANAVGAATSRVSASVDIIQEISKTTMKEALAHASNLAVEKAILNGADPATIAITEKESLPLQYLDHRVRTIVKAVGDFVAVPEVNAGSWVDDKLGAEEEIHLETKQYKKLEQQQPLDIDGYRPTIMRNQESGKAEWLVSSTDLEWMCDGCYVLGCGGGGTPYPETLKLQRLLTEGYRLRIIDAEDLDPQASIYWAGNMGSPAVPQERLCANESVEALKEMLEYYHKDSFDALIGLEIGGSNGLLPLSIGSSREFDRPVVDADWMGRAFPNLWQVTVAVHEKNQIAPCAIASGDGRAMILTKATDDRSIDRSLRAPAIEMGYYVGLAAKPTTTNLVQKWSVRNTMSQAWRIGRCIARANLNNTVGSVAEQIIQEVGGPTTAKILFRGKIIGVERRLYKGHSHGEVVLQAIPVHDGDPVEDGSLTPAVAHGGTLRIPFMNENLIAEHHPPGGKARVVATVPDLITVLDAQSGRALGVPEYKYGVVVNVLGITCSPIWGQTKAGLMAGGPAAFGFDEITYEPLGTYSQPRSVIEEYATGLD</sequence>
<protein>
    <recommendedName>
        <fullName evidence="7">Hydantoinase/oxoprolinase</fullName>
    </recommendedName>
</protein>
<dbReference type="RefSeq" id="XP_016226842.1">
    <property type="nucleotide sequence ID" value="XM_016367324.1"/>
</dbReference>
<evidence type="ECO:0000313" key="6">
    <source>
        <dbReference type="Proteomes" id="UP000054302"/>
    </source>
</evidence>
<dbReference type="HOGENOM" id="CLU_007154_0_0_1"/>
<evidence type="ECO:0008006" key="7">
    <source>
        <dbReference type="Google" id="ProtNLM"/>
    </source>
</evidence>
<dbReference type="Gene3D" id="2.40.390.10">
    <property type="entry name" value="CV3147-like"/>
    <property type="match status" value="1"/>
</dbReference>
<evidence type="ECO:0000259" key="4">
    <source>
        <dbReference type="Pfam" id="PF20906"/>
    </source>
</evidence>
<dbReference type="AlphaFoldDB" id="A0A0D2A8E7"/>
<dbReference type="OMA" id="IDMMKTS"/>
<feature type="domain" description="Hydantoinase A/oxoprolinase" evidence="1">
    <location>
        <begin position="211"/>
        <end position="417"/>
    </location>
</feature>
<dbReference type="InterPro" id="IPR027479">
    <property type="entry name" value="S-Me-THD_N_sf"/>
</dbReference>
<dbReference type="InterPro" id="IPR002821">
    <property type="entry name" value="Hydantoinase_A"/>
</dbReference>
<gene>
    <name evidence="5" type="ORF">PV10_02941</name>
</gene>
<dbReference type="InterPro" id="IPR008040">
    <property type="entry name" value="Hydant_A_N"/>
</dbReference>
<name>A0A0D2A8E7_EXOME</name>
<evidence type="ECO:0000313" key="5">
    <source>
        <dbReference type="EMBL" id="KIV95268.1"/>
    </source>
</evidence>
<dbReference type="InterPro" id="IPR024071">
    <property type="entry name" value="S-Me-THD_C_sf"/>
</dbReference>
<dbReference type="SUPFAM" id="SSF53067">
    <property type="entry name" value="Actin-like ATPase domain"/>
    <property type="match status" value="2"/>
</dbReference>
<feature type="domain" description="Hydantoinase/oxoprolinase N-terminal" evidence="2">
    <location>
        <begin position="11"/>
        <end position="190"/>
    </location>
</feature>
<dbReference type="InterPro" id="IPR043129">
    <property type="entry name" value="ATPase_NBD"/>
</dbReference>
<evidence type="ECO:0000259" key="1">
    <source>
        <dbReference type="Pfam" id="PF01968"/>
    </source>
</evidence>
<evidence type="ECO:0000259" key="3">
    <source>
        <dbReference type="Pfam" id="PF06032"/>
    </source>
</evidence>
<reference evidence="5 6" key="1">
    <citation type="submission" date="2015-01" db="EMBL/GenBank/DDBJ databases">
        <title>The Genome Sequence of Exophiala mesophila CBS40295.</title>
        <authorList>
            <consortium name="The Broad Institute Genomics Platform"/>
            <person name="Cuomo C."/>
            <person name="de Hoog S."/>
            <person name="Gorbushina A."/>
            <person name="Stielow B."/>
            <person name="Teixiera M."/>
            <person name="Abouelleil A."/>
            <person name="Chapman S.B."/>
            <person name="Priest M."/>
            <person name="Young S.K."/>
            <person name="Wortman J."/>
            <person name="Nusbaum C."/>
            <person name="Birren B."/>
        </authorList>
    </citation>
    <scope>NUCLEOTIDE SEQUENCE [LARGE SCALE GENOMIC DNA]</scope>
    <source>
        <strain evidence="5 6">CBS 40295</strain>
    </source>
</reference>
<accession>A0A0D2A8E7</accession>
<dbReference type="Pfam" id="PF20906">
    <property type="entry name" value="S-Me-THD_C"/>
    <property type="match status" value="1"/>
</dbReference>
<dbReference type="Pfam" id="PF06032">
    <property type="entry name" value="S-Me-THD_N"/>
    <property type="match status" value="1"/>
</dbReference>
<dbReference type="PANTHER" id="PTHR11365">
    <property type="entry name" value="5-OXOPROLINASE RELATED"/>
    <property type="match status" value="1"/>
</dbReference>
<organism evidence="5 6">
    <name type="scientific">Exophiala mesophila</name>
    <name type="common">Black yeast-like fungus</name>
    <dbReference type="NCBI Taxonomy" id="212818"/>
    <lineage>
        <taxon>Eukaryota</taxon>
        <taxon>Fungi</taxon>
        <taxon>Dikarya</taxon>
        <taxon>Ascomycota</taxon>
        <taxon>Pezizomycotina</taxon>
        <taxon>Eurotiomycetes</taxon>
        <taxon>Chaetothyriomycetidae</taxon>
        <taxon>Chaetothyriales</taxon>
        <taxon>Herpotrichiellaceae</taxon>
        <taxon>Exophiala</taxon>
    </lineage>
</organism>
<evidence type="ECO:0000259" key="2">
    <source>
        <dbReference type="Pfam" id="PF05378"/>
    </source>
</evidence>
<dbReference type="Pfam" id="PF01968">
    <property type="entry name" value="Hydantoinase_A"/>
    <property type="match status" value="1"/>
</dbReference>
<dbReference type="Proteomes" id="UP000054302">
    <property type="component" value="Unassembled WGS sequence"/>
</dbReference>
<dbReference type="OrthoDB" id="5404895at2759"/>
<dbReference type="InterPro" id="IPR048350">
    <property type="entry name" value="S-Me-THD-like_C"/>
</dbReference>
<dbReference type="InterPro" id="IPR045079">
    <property type="entry name" value="Oxoprolinase-like"/>
</dbReference>
<dbReference type="FunFam" id="3.40.1610.10:FF:000001">
    <property type="entry name" value="Hydantoinase, putative"/>
    <property type="match status" value="1"/>
</dbReference>
<dbReference type="EMBL" id="KN847521">
    <property type="protein sequence ID" value="KIV95268.1"/>
    <property type="molecule type" value="Genomic_DNA"/>
</dbReference>
<dbReference type="GeneID" id="27320786"/>
<dbReference type="Gene3D" id="3.30.420.40">
    <property type="match status" value="1"/>
</dbReference>
<keyword evidence="6" id="KW-1185">Reference proteome</keyword>
<proteinExistence type="predicted"/>